<proteinExistence type="inferred from homology"/>
<comment type="similarity">
    <text evidence="3">Belongs to the CoaE family.</text>
</comment>
<reference evidence="5 6" key="1">
    <citation type="journal article" date="2009" name="Stand. Genomic Sci.">
        <title>Complete genome sequence of Kytococcus sedentarius type strain (541).</title>
        <authorList>
            <person name="Sims D."/>
            <person name="Brettin T."/>
            <person name="Detter J.C."/>
            <person name="Han C."/>
            <person name="Lapidus A."/>
            <person name="Copeland A."/>
            <person name="Glavina Del Rio T."/>
            <person name="Nolan M."/>
            <person name="Chen F."/>
            <person name="Lucas S."/>
            <person name="Tice H."/>
            <person name="Cheng J.F."/>
            <person name="Bruce D."/>
            <person name="Goodwin L."/>
            <person name="Pitluck S."/>
            <person name="Ovchinnikova G."/>
            <person name="Pati A."/>
            <person name="Ivanova N."/>
            <person name="Mavrommatis K."/>
            <person name="Chen A."/>
            <person name="Palaniappan K."/>
            <person name="D'haeseleer P."/>
            <person name="Chain P."/>
            <person name="Bristow J."/>
            <person name="Eisen J.A."/>
            <person name="Markowitz V."/>
            <person name="Hugenholtz P."/>
            <person name="Schneider S."/>
            <person name="Goker M."/>
            <person name="Pukall R."/>
            <person name="Kyrpides N.C."/>
            <person name="Klenk H.P."/>
        </authorList>
    </citation>
    <scope>NUCLEOTIDE SEQUENCE [LARGE SCALE GENOMIC DNA]</scope>
    <source>
        <strain evidence="6">ATCC 14392 / DSM 20547 / JCM 11482 / CCUG 33030 / NBRC 15357 / NCTC 11040 / CCM 314 / 541</strain>
    </source>
</reference>
<evidence type="ECO:0000313" key="5">
    <source>
        <dbReference type="EMBL" id="ACV06331.1"/>
    </source>
</evidence>
<keyword evidence="3 5" id="KW-0418">Kinase</keyword>
<dbReference type="PANTHER" id="PTHR10695">
    <property type="entry name" value="DEPHOSPHO-COA KINASE-RELATED"/>
    <property type="match status" value="1"/>
</dbReference>
<dbReference type="InterPro" id="IPR001977">
    <property type="entry name" value="Depp_CoAkinase"/>
</dbReference>
<dbReference type="NCBIfam" id="NF002879">
    <property type="entry name" value="PRK03333.1"/>
    <property type="match status" value="1"/>
</dbReference>
<dbReference type="STRING" id="478801.Ksed_13000"/>
<dbReference type="eggNOG" id="COG0237">
    <property type="taxonomic scope" value="Bacteria"/>
</dbReference>
<evidence type="ECO:0000256" key="4">
    <source>
        <dbReference type="NCBIfam" id="TIGR00152"/>
    </source>
</evidence>
<evidence type="ECO:0000256" key="1">
    <source>
        <dbReference type="ARBA" id="ARBA00022741"/>
    </source>
</evidence>
<comment type="subcellular location">
    <subcellularLocation>
        <location evidence="3">Cytoplasm</location>
    </subcellularLocation>
</comment>
<keyword evidence="1 3" id="KW-0547">Nucleotide-binding</keyword>
<name>C7NHH4_KYTSD</name>
<keyword evidence="6" id="KW-1185">Reference proteome</keyword>
<evidence type="ECO:0000256" key="2">
    <source>
        <dbReference type="ARBA" id="ARBA00022840"/>
    </source>
</evidence>
<dbReference type="CDD" id="cd02022">
    <property type="entry name" value="DPCK"/>
    <property type="match status" value="1"/>
</dbReference>
<dbReference type="UniPathway" id="UPA00241">
    <property type="reaction ID" value="UER00356"/>
</dbReference>
<keyword evidence="3" id="KW-0963">Cytoplasm</keyword>
<evidence type="ECO:0000313" key="6">
    <source>
        <dbReference type="Proteomes" id="UP000006666"/>
    </source>
</evidence>
<dbReference type="PROSITE" id="PS51219">
    <property type="entry name" value="DPCK"/>
    <property type="match status" value="1"/>
</dbReference>
<dbReference type="Proteomes" id="UP000006666">
    <property type="component" value="Chromosome"/>
</dbReference>
<protein>
    <recommendedName>
        <fullName evidence="3 4">Dephospho-CoA kinase</fullName>
        <ecNumber evidence="3 4">2.7.1.24</ecNumber>
    </recommendedName>
    <alternativeName>
        <fullName evidence="3">Dephosphocoenzyme A kinase</fullName>
    </alternativeName>
</protein>
<keyword evidence="3" id="KW-0173">Coenzyme A biosynthesis</keyword>
<organism evidence="5 6">
    <name type="scientific">Kytococcus sedentarius (strain ATCC 14392 / DSM 20547 / JCM 11482 / CCUG 33030 / NBRC 15357 / NCTC 11040 / CCM 314 / 541)</name>
    <name type="common">Micrococcus sedentarius</name>
    <dbReference type="NCBI Taxonomy" id="478801"/>
    <lineage>
        <taxon>Bacteria</taxon>
        <taxon>Bacillati</taxon>
        <taxon>Actinomycetota</taxon>
        <taxon>Actinomycetes</taxon>
        <taxon>Micrococcales</taxon>
        <taxon>Kytococcaceae</taxon>
        <taxon>Kytococcus</taxon>
    </lineage>
</organism>
<dbReference type="RefSeq" id="WP_015779276.1">
    <property type="nucleotide sequence ID" value="NC_013169.1"/>
</dbReference>
<dbReference type="GO" id="GO:0005524">
    <property type="term" value="F:ATP binding"/>
    <property type="evidence" value="ECO:0007669"/>
    <property type="project" value="UniProtKB-UniRule"/>
</dbReference>
<dbReference type="EC" id="2.7.1.24" evidence="3 4"/>
<dbReference type="Gene3D" id="3.40.50.300">
    <property type="entry name" value="P-loop containing nucleotide triphosphate hydrolases"/>
    <property type="match status" value="1"/>
</dbReference>
<accession>C7NHH4</accession>
<keyword evidence="2 3" id="KW-0067">ATP-binding</keyword>
<feature type="binding site" evidence="3">
    <location>
        <begin position="11"/>
        <end position="16"/>
    </location>
    <ligand>
        <name>ATP</name>
        <dbReference type="ChEBI" id="CHEBI:30616"/>
    </ligand>
</feature>
<dbReference type="Pfam" id="PF01121">
    <property type="entry name" value="CoaE"/>
    <property type="match status" value="1"/>
</dbReference>
<dbReference type="GO" id="GO:0005737">
    <property type="term" value="C:cytoplasm"/>
    <property type="evidence" value="ECO:0007669"/>
    <property type="project" value="UniProtKB-SubCell"/>
</dbReference>
<dbReference type="EMBL" id="CP001686">
    <property type="protein sequence ID" value="ACV06331.1"/>
    <property type="molecule type" value="Genomic_DNA"/>
</dbReference>
<dbReference type="KEGG" id="kse:Ksed_13000"/>
<dbReference type="NCBIfam" id="TIGR00152">
    <property type="entry name" value="dephospho-CoA kinase"/>
    <property type="match status" value="1"/>
</dbReference>
<dbReference type="AlphaFoldDB" id="C7NHH4"/>
<dbReference type="GO" id="GO:0015937">
    <property type="term" value="P:coenzyme A biosynthetic process"/>
    <property type="evidence" value="ECO:0007669"/>
    <property type="project" value="UniProtKB-UniRule"/>
</dbReference>
<dbReference type="GO" id="GO:0004140">
    <property type="term" value="F:dephospho-CoA kinase activity"/>
    <property type="evidence" value="ECO:0007669"/>
    <property type="project" value="UniProtKB-UniRule"/>
</dbReference>
<dbReference type="HOGENOM" id="CLU_057180_1_1_11"/>
<comment type="catalytic activity">
    <reaction evidence="3">
        <text>3'-dephospho-CoA + ATP = ADP + CoA + H(+)</text>
        <dbReference type="Rhea" id="RHEA:18245"/>
        <dbReference type="ChEBI" id="CHEBI:15378"/>
        <dbReference type="ChEBI" id="CHEBI:30616"/>
        <dbReference type="ChEBI" id="CHEBI:57287"/>
        <dbReference type="ChEBI" id="CHEBI:57328"/>
        <dbReference type="ChEBI" id="CHEBI:456216"/>
        <dbReference type="EC" id="2.7.1.24"/>
    </reaction>
</comment>
<gene>
    <name evidence="3" type="primary">coaE</name>
    <name evidence="5" type="ordered locus">Ksed_13000</name>
</gene>
<sequence length="200" mass="21001">MTRIALTGGIAAGKSTVARRLAELGAAVIDADLLSREVVAPGTDGLAAVRERFGPGVIGADGALDRPALGELVFSDEGARRDLEGIIHPRVRERAAELAAAAPQGSPVVQDIPLLVETGQAGDFDLVLVVQAPREQRVQRMVDDRGMTPEEATSRIGAQASDAERAAVADVLLDNSGTVEELLAQVDRAWRERVQPAVAD</sequence>
<evidence type="ECO:0000256" key="3">
    <source>
        <dbReference type="HAMAP-Rule" id="MF_00376"/>
    </source>
</evidence>
<comment type="pathway">
    <text evidence="3">Cofactor biosynthesis; coenzyme A biosynthesis; CoA from (R)-pantothenate: step 5/5.</text>
</comment>
<dbReference type="InterPro" id="IPR027417">
    <property type="entry name" value="P-loop_NTPase"/>
</dbReference>
<comment type="function">
    <text evidence="3">Catalyzes the phosphorylation of the 3'-hydroxyl group of dephosphocoenzyme A to form coenzyme A.</text>
</comment>
<dbReference type="SUPFAM" id="SSF52540">
    <property type="entry name" value="P-loop containing nucleoside triphosphate hydrolases"/>
    <property type="match status" value="1"/>
</dbReference>
<dbReference type="HAMAP" id="MF_00376">
    <property type="entry name" value="Dephospho_CoA_kinase"/>
    <property type="match status" value="1"/>
</dbReference>
<dbReference type="PANTHER" id="PTHR10695:SF46">
    <property type="entry name" value="BIFUNCTIONAL COENZYME A SYNTHASE-RELATED"/>
    <property type="match status" value="1"/>
</dbReference>
<keyword evidence="3 5" id="KW-0808">Transferase</keyword>